<comment type="function">
    <text evidence="2">Destroys radicals which are normally produced within the cells and which are toxic to biological systems.</text>
</comment>
<feature type="chain" id="PRO_5010991306" description="Superoxide dismutase [Cu-Zn]" evidence="3">
    <location>
        <begin position="21"/>
        <end position="181"/>
    </location>
</feature>
<dbReference type="Gene3D" id="2.60.40.200">
    <property type="entry name" value="Superoxide dismutase, copper/zinc binding domain"/>
    <property type="match status" value="1"/>
</dbReference>
<dbReference type="GO" id="GO:0005507">
    <property type="term" value="F:copper ion binding"/>
    <property type="evidence" value="ECO:0007669"/>
    <property type="project" value="InterPro"/>
</dbReference>
<dbReference type="InterPro" id="IPR001424">
    <property type="entry name" value="SOD_Cu_Zn_dom"/>
</dbReference>
<gene>
    <name evidence="5" type="primary">sodC</name>
    <name evidence="5" type="ORF">CLAN_0114</name>
</gene>
<dbReference type="PROSITE" id="PS00332">
    <property type="entry name" value="SOD_CU_ZN_2"/>
    <property type="match status" value="1"/>
</dbReference>
<protein>
    <recommendedName>
        <fullName evidence="2">Superoxide dismutase [Cu-Zn]</fullName>
        <ecNumber evidence="2">1.15.1.1</ecNumber>
    </recommendedName>
</protein>
<dbReference type="Proteomes" id="UP000202031">
    <property type="component" value="Chromosome"/>
</dbReference>
<evidence type="ECO:0000313" key="5">
    <source>
        <dbReference type="EMBL" id="ARQ96893.1"/>
    </source>
</evidence>
<dbReference type="SUPFAM" id="SSF49329">
    <property type="entry name" value="Cu,Zn superoxide dismutase-like"/>
    <property type="match status" value="1"/>
</dbReference>
<keyword evidence="2" id="KW-0862">Zinc</keyword>
<comment type="catalytic activity">
    <reaction evidence="2">
        <text>2 superoxide + 2 H(+) = H2O2 + O2</text>
        <dbReference type="Rhea" id="RHEA:20696"/>
        <dbReference type="ChEBI" id="CHEBI:15378"/>
        <dbReference type="ChEBI" id="CHEBI:15379"/>
        <dbReference type="ChEBI" id="CHEBI:16240"/>
        <dbReference type="ChEBI" id="CHEBI:18421"/>
        <dbReference type="EC" id="1.15.1.1"/>
    </reaction>
</comment>
<dbReference type="AlphaFoldDB" id="A0A1X9SKY0"/>
<dbReference type="EC" id="1.15.1.1" evidence="2"/>
<dbReference type="InterPro" id="IPR036423">
    <property type="entry name" value="SOD-like_Cu/Zn_dom_sf"/>
</dbReference>
<dbReference type="PROSITE" id="PS00087">
    <property type="entry name" value="SOD_CU_ZN_1"/>
    <property type="match status" value="1"/>
</dbReference>
<evidence type="ECO:0000256" key="3">
    <source>
        <dbReference type="SAM" id="SignalP"/>
    </source>
</evidence>
<dbReference type="KEGG" id="clx:CLAN_0114"/>
<keyword evidence="2" id="KW-0186">Copper</keyword>
<dbReference type="InterPro" id="IPR018152">
    <property type="entry name" value="SOD_Cu/Zn_BS"/>
</dbReference>
<evidence type="ECO:0000313" key="6">
    <source>
        <dbReference type="Proteomes" id="UP000202031"/>
    </source>
</evidence>
<keyword evidence="2" id="KW-0479">Metal-binding</keyword>
<dbReference type="Pfam" id="PF00080">
    <property type="entry name" value="Sod_Cu"/>
    <property type="match status" value="1"/>
</dbReference>
<sequence>MKKFGFVASALMLASSSLLAANMTIFDPKSVDHIEIKVDLLGQDKNTPVGSVIAVKTNYGVAFFPDLKGLEPGLHGFHVHANPDCGATDKGLGMKAGGHWDPANSGNHSLPWDDKGHKGDLPALYVASDGTATNPVLSPKIKDLSELKDHSLMVHIGGDNHSDHPKALGGGGARMACGVIK</sequence>
<comment type="similarity">
    <text evidence="1 2">Belongs to the Cu-Zn superoxide dismutase family.</text>
</comment>
<accession>A0A1X9SKY0</accession>
<dbReference type="RefSeq" id="WP_096015336.1">
    <property type="nucleotide sequence ID" value="NZ_CP015578.1"/>
</dbReference>
<feature type="signal peptide" evidence="3">
    <location>
        <begin position="1"/>
        <end position="20"/>
    </location>
</feature>
<feature type="domain" description="Superoxide dismutase copper/zinc binding" evidence="4">
    <location>
        <begin position="61"/>
        <end position="180"/>
    </location>
</feature>
<proteinExistence type="inferred from homology"/>
<dbReference type="CDD" id="cd00305">
    <property type="entry name" value="Cu-Zn_Superoxide_Dismutase"/>
    <property type="match status" value="1"/>
</dbReference>
<reference evidence="6" key="1">
    <citation type="journal article" date="2017" name="Genome Biol. Evol.">
        <title>Comparative Genomic Analysis Identifies a Campylobacter Clade Deficient in Selenium Metabolism.</title>
        <authorList>
            <person name="Miller W.G."/>
            <person name="Yee E."/>
            <person name="Lopes B.S."/>
            <person name="Chapman M.H."/>
            <person name="Huynh S."/>
            <person name="Bono J.L."/>
            <person name="Parker C.T."/>
            <person name="Strachan N.J.C."/>
            <person name="Forbes K.J."/>
        </authorList>
    </citation>
    <scope>NUCLEOTIDE SEQUENCE [LARGE SCALE GENOMIC DNA]</scope>
    <source>
        <strain evidence="6">NCTC 13004</strain>
    </source>
</reference>
<evidence type="ECO:0000259" key="4">
    <source>
        <dbReference type="Pfam" id="PF00080"/>
    </source>
</evidence>
<dbReference type="GeneID" id="46920587"/>
<organism evidence="5 6">
    <name type="scientific">Campylobacter lanienae NCTC 13004</name>
    <dbReference type="NCBI Taxonomy" id="1031753"/>
    <lineage>
        <taxon>Bacteria</taxon>
        <taxon>Pseudomonadati</taxon>
        <taxon>Campylobacterota</taxon>
        <taxon>Epsilonproteobacteria</taxon>
        <taxon>Campylobacterales</taxon>
        <taxon>Campylobacteraceae</taxon>
        <taxon>Campylobacter</taxon>
    </lineage>
</organism>
<dbReference type="InterPro" id="IPR024134">
    <property type="entry name" value="SOD_Cu/Zn_/chaperone"/>
</dbReference>
<reference evidence="6" key="2">
    <citation type="journal article" date="2017" name="Genome Biol. Evol.">
        <title>Comparative genomic analysis identifies a Campylobacter clade deficient in selenium metabolism.</title>
        <authorList>
            <person name="Miller W.G."/>
            <person name="Yee E."/>
            <person name="Lopes B.S."/>
            <person name="Chapman M.H."/>
            <person name="Huynh S."/>
            <person name="Bono J.L."/>
            <person name="Parker C.T."/>
            <person name="Strachan N.J.C."/>
            <person name="Forbes K.J."/>
        </authorList>
    </citation>
    <scope>NUCLEOTIDE SEQUENCE [LARGE SCALE GENOMIC DNA]</scope>
    <source>
        <strain evidence="6">NCTC 13004</strain>
    </source>
</reference>
<name>A0A1X9SKY0_9BACT</name>
<comment type="cofactor">
    <cofactor evidence="2">
        <name>Zn(2+)</name>
        <dbReference type="ChEBI" id="CHEBI:29105"/>
    </cofactor>
    <text evidence="2">Binds 1 zinc ion per subunit.</text>
</comment>
<dbReference type="GO" id="GO:0004784">
    <property type="term" value="F:superoxide dismutase activity"/>
    <property type="evidence" value="ECO:0007669"/>
    <property type="project" value="UniProtKB-EC"/>
</dbReference>
<dbReference type="EMBL" id="CP015578">
    <property type="protein sequence ID" value="ARQ96893.1"/>
    <property type="molecule type" value="Genomic_DNA"/>
</dbReference>
<evidence type="ECO:0000256" key="1">
    <source>
        <dbReference type="ARBA" id="ARBA00010457"/>
    </source>
</evidence>
<comment type="cofactor">
    <cofactor evidence="2">
        <name>Cu cation</name>
        <dbReference type="ChEBI" id="CHEBI:23378"/>
    </cofactor>
    <text evidence="2">Binds 1 copper ion per subunit.</text>
</comment>
<keyword evidence="2 5" id="KW-0560">Oxidoreductase</keyword>
<keyword evidence="3" id="KW-0732">Signal</keyword>
<evidence type="ECO:0000256" key="2">
    <source>
        <dbReference type="RuleBase" id="RU000393"/>
    </source>
</evidence>
<dbReference type="PANTHER" id="PTHR10003">
    <property type="entry name" value="SUPEROXIDE DISMUTASE CU-ZN -RELATED"/>
    <property type="match status" value="1"/>
</dbReference>